<gene>
    <name evidence="1" type="primary">WBGene00280829</name>
</gene>
<dbReference type="Proteomes" id="UP000005239">
    <property type="component" value="Unassembled WGS sequence"/>
</dbReference>
<accession>A0A2A6D2S5</accession>
<dbReference type="InterPro" id="IPR017853">
    <property type="entry name" value="GH"/>
</dbReference>
<dbReference type="FunFam" id="3.20.20.80:FF:000431">
    <property type="entry name" value="Uncharacterized protein"/>
    <property type="match status" value="1"/>
</dbReference>
<keyword evidence="2" id="KW-1185">Reference proteome</keyword>
<dbReference type="GO" id="GO:0045087">
    <property type="term" value="P:innate immune response"/>
    <property type="evidence" value="ECO:0000318"/>
    <property type="project" value="GO_Central"/>
</dbReference>
<dbReference type="Gene3D" id="3.20.20.80">
    <property type="entry name" value="Glycosidases"/>
    <property type="match status" value="1"/>
</dbReference>
<dbReference type="GO" id="GO:0007165">
    <property type="term" value="P:signal transduction"/>
    <property type="evidence" value="ECO:0000318"/>
    <property type="project" value="GO_Central"/>
</dbReference>
<dbReference type="SUPFAM" id="SSF51445">
    <property type="entry name" value="(Trans)glycosidases"/>
    <property type="match status" value="1"/>
</dbReference>
<evidence type="ECO:0000313" key="1">
    <source>
        <dbReference type="EnsemblMetazoa" id="PPA42460.1"/>
    </source>
</evidence>
<dbReference type="AlphaFoldDB" id="A0A2A6D2S5"/>
<proteinExistence type="predicted"/>
<dbReference type="PANTHER" id="PTHR23208">
    <property type="entry name" value="LYSOZYME PROTEIN"/>
    <property type="match status" value="1"/>
</dbReference>
<dbReference type="EnsemblMetazoa" id="PPA42460.1">
    <property type="protein sequence ID" value="PPA42460.1"/>
    <property type="gene ID" value="WBGene00280829"/>
</dbReference>
<reference evidence="2" key="1">
    <citation type="journal article" date="2008" name="Nat. Genet.">
        <title>The Pristionchus pacificus genome provides a unique perspective on nematode lifestyle and parasitism.</title>
        <authorList>
            <person name="Dieterich C."/>
            <person name="Clifton S.W."/>
            <person name="Schuster L.N."/>
            <person name="Chinwalla A."/>
            <person name="Delehaunty K."/>
            <person name="Dinkelacker I."/>
            <person name="Fulton L."/>
            <person name="Fulton R."/>
            <person name="Godfrey J."/>
            <person name="Minx P."/>
            <person name="Mitreva M."/>
            <person name="Roeseler W."/>
            <person name="Tian H."/>
            <person name="Witte H."/>
            <person name="Yang S.P."/>
            <person name="Wilson R.K."/>
            <person name="Sommer R.J."/>
        </authorList>
    </citation>
    <scope>NUCLEOTIDE SEQUENCE [LARGE SCALE GENOMIC DNA]</scope>
    <source>
        <strain evidence="2">PS312</strain>
    </source>
</reference>
<reference evidence="1" key="2">
    <citation type="submission" date="2022-06" db="UniProtKB">
        <authorList>
            <consortium name="EnsemblMetazoa"/>
        </authorList>
    </citation>
    <scope>IDENTIFICATION</scope>
    <source>
        <strain evidence="1">PS312</strain>
    </source>
</reference>
<accession>A0A8R1Z2N3</accession>
<protein>
    <submittedName>
        <fullName evidence="1">Uncharacterized protein</fullName>
    </submittedName>
</protein>
<dbReference type="InterPro" id="IPR051595">
    <property type="entry name" value="GH25_Enzymes"/>
</dbReference>
<sequence length="203" mass="22927">PITTAGFGCLRSSYSFVIGKVMSDGLVDMDGIQNMKNARNGGEFATYIFTYLSCRTFKMWMRTFCPAFVKNVPRPRFRLINKTANVLMAEKLAIGILWITMNERDWPTDEIGNRQFLLDMVQQCKDRGINVGISTKKSDWEQIVGASWNKLSKLPLWWTTLTGSANFKNFVPFGGWSTPSIHQYVSDTKGGCSVGSVNLNWKP</sequence>
<dbReference type="OrthoDB" id="2251794at2759"/>
<name>A0A2A6D2S5_PRIPA</name>
<evidence type="ECO:0000313" key="2">
    <source>
        <dbReference type="Proteomes" id="UP000005239"/>
    </source>
</evidence>
<dbReference type="PANTHER" id="PTHR23208:SF36">
    <property type="entry name" value="LYSOZYME-RELATED"/>
    <property type="match status" value="1"/>
</dbReference>
<organism evidence="1 2">
    <name type="scientific">Pristionchus pacificus</name>
    <name type="common">Parasitic nematode worm</name>
    <dbReference type="NCBI Taxonomy" id="54126"/>
    <lineage>
        <taxon>Eukaryota</taxon>
        <taxon>Metazoa</taxon>
        <taxon>Ecdysozoa</taxon>
        <taxon>Nematoda</taxon>
        <taxon>Chromadorea</taxon>
        <taxon>Rhabditida</taxon>
        <taxon>Rhabditina</taxon>
        <taxon>Diplogasteromorpha</taxon>
        <taxon>Diplogasteroidea</taxon>
        <taxon>Neodiplogasteridae</taxon>
        <taxon>Pristionchus</taxon>
    </lineage>
</organism>